<gene>
    <name evidence="2" type="ORF">CERZMDRAFT_100349</name>
</gene>
<reference evidence="2" key="1">
    <citation type="journal article" date="2020" name="Stud. Mycol.">
        <title>101 Dothideomycetes genomes: a test case for predicting lifestyles and emergence of pathogens.</title>
        <authorList>
            <person name="Haridas S."/>
            <person name="Albert R."/>
            <person name="Binder M."/>
            <person name="Bloem J."/>
            <person name="Labutti K."/>
            <person name="Salamov A."/>
            <person name="Andreopoulos B."/>
            <person name="Baker S."/>
            <person name="Barry K."/>
            <person name="Bills G."/>
            <person name="Bluhm B."/>
            <person name="Cannon C."/>
            <person name="Castanera R."/>
            <person name="Culley D."/>
            <person name="Daum C."/>
            <person name="Ezra D."/>
            <person name="Gonzalez J."/>
            <person name="Henrissat B."/>
            <person name="Kuo A."/>
            <person name="Liang C."/>
            <person name="Lipzen A."/>
            <person name="Lutzoni F."/>
            <person name="Magnuson J."/>
            <person name="Mondo S."/>
            <person name="Nolan M."/>
            <person name="Ohm R."/>
            <person name="Pangilinan J."/>
            <person name="Park H.-J."/>
            <person name="Ramirez L."/>
            <person name="Alfaro M."/>
            <person name="Sun H."/>
            <person name="Tritt A."/>
            <person name="Yoshinaga Y."/>
            <person name="Zwiers L.-H."/>
            <person name="Turgeon B."/>
            <person name="Goodwin S."/>
            <person name="Spatafora J."/>
            <person name="Crous P."/>
            <person name="Grigoriev I."/>
        </authorList>
    </citation>
    <scope>NUCLEOTIDE SEQUENCE</scope>
    <source>
        <strain evidence="2">SCOH1-5</strain>
    </source>
</reference>
<name>A0A6A6F7Z0_9PEZI</name>
<evidence type="ECO:0000313" key="2">
    <source>
        <dbReference type="EMBL" id="KAF2209560.1"/>
    </source>
</evidence>
<sequence>MPFSPHAQIMPHPTTEPLQAQIAAHRKVLSLSMPRVMIKCLCSHESSSSVARKLRGWYVQDVPAHFLPKALQTCDTHTVPCFNHRRLLHSTQLSSQRLNLVGSNRKQPPEPDTFTAV</sequence>
<dbReference type="EMBL" id="ML992686">
    <property type="protein sequence ID" value="KAF2209560.1"/>
    <property type="molecule type" value="Genomic_DNA"/>
</dbReference>
<dbReference type="AlphaFoldDB" id="A0A6A6F7Z0"/>
<evidence type="ECO:0000313" key="3">
    <source>
        <dbReference type="Proteomes" id="UP000799539"/>
    </source>
</evidence>
<keyword evidence="3" id="KW-1185">Reference proteome</keyword>
<protein>
    <submittedName>
        <fullName evidence="2">Uncharacterized protein</fullName>
    </submittedName>
</protein>
<feature type="region of interest" description="Disordered" evidence="1">
    <location>
        <begin position="98"/>
        <end position="117"/>
    </location>
</feature>
<dbReference type="Proteomes" id="UP000799539">
    <property type="component" value="Unassembled WGS sequence"/>
</dbReference>
<accession>A0A6A6F7Z0</accession>
<evidence type="ECO:0000256" key="1">
    <source>
        <dbReference type="SAM" id="MobiDB-lite"/>
    </source>
</evidence>
<proteinExistence type="predicted"/>
<organism evidence="2 3">
    <name type="scientific">Cercospora zeae-maydis SCOH1-5</name>
    <dbReference type="NCBI Taxonomy" id="717836"/>
    <lineage>
        <taxon>Eukaryota</taxon>
        <taxon>Fungi</taxon>
        <taxon>Dikarya</taxon>
        <taxon>Ascomycota</taxon>
        <taxon>Pezizomycotina</taxon>
        <taxon>Dothideomycetes</taxon>
        <taxon>Dothideomycetidae</taxon>
        <taxon>Mycosphaerellales</taxon>
        <taxon>Mycosphaerellaceae</taxon>
        <taxon>Cercospora</taxon>
    </lineage>
</organism>